<dbReference type="Proteomes" id="UP000075809">
    <property type="component" value="Unassembled WGS sequence"/>
</dbReference>
<keyword evidence="2" id="KW-1185">Reference proteome</keyword>
<proteinExistence type="predicted"/>
<gene>
    <name evidence="1" type="ORF">ALC60_02999</name>
</gene>
<sequence length="99" mass="11124">MTERVGGVGREGIGPCIRRTLIEPGALAPAYQDNAAKLRDTLHVHVRLDCLQETIDTQKLKGATAMQYYFAVAAFWSRNVEQVLWETAKSPHRQHTFDA</sequence>
<dbReference type="AlphaFoldDB" id="A0A151XCB1"/>
<dbReference type="EMBL" id="KQ982314">
    <property type="protein sequence ID" value="KYQ57950.1"/>
    <property type="molecule type" value="Genomic_DNA"/>
</dbReference>
<protein>
    <submittedName>
        <fullName evidence="1">Uncharacterized protein</fullName>
    </submittedName>
</protein>
<evidence type="ECO:0000313" key="2">
    <source>
        <dbReference type="Proteomes" id="UP000075809"/>
    </source>
</evidence>
<organism evidence="1 2">
    <name type="scientific">Mycetomoellerius zeteki</name>
    <dbReference type="NCBI Taxonomy" id="64791"/>
    <lineage>
        <taxon>Eukaryota</taxon>
        <taxon>Metazoa</taxon>
        <taxon>Ecdysozoa</taxon>
        <taxon>Arthropoda</taxon>
        <taxon>Hexapoda</taxon>
        <taxon>Insecta</taxon>
        <taxon>Pterygota</taxon>
        <taxon>Neoptera</taxon>
        <taxon>Endopterygota</taxon>
        <taxon>Hymenoptera</taxon>
        <taxon>Apocrita</taxon>
        <taxon>Aculeata</taxon>
        <taxon>Formicoidea</taxon>
        <taxon>Formicidae</taxon>
        <taxon>Myrmicinae</taxon>
        <taxon>Mycetomoellerius</taxon>
    </lineage>
</organism>
<reference evidence="1 2" key="1">
    <citation type="submission" date="2015-09" db="EMBL/GenBank/DDBJ databases">
        <title>Trachymyrmex zeteki WGS genome.</title>
        <authorList>
            <person name="Nygaard S."/>
            <person name="Hu H."/>
            <person name="Boomsma J."/>
            <person name="Zhang G."/>
        </authorList>
    </citation>
    <scope>NUCLEOTIDE SEQUENCE [LARGE SCALE GENOMIC DNA]</scope>
    <source>
        <strain evidence="1">Tzet28-1</strain>
        <tissue evidence="1">Whole body</tissue>
    </source>
</reference>
<accession>A0A151XCB1</accession>
<name>A0A151XCB1_9HYME</name>
<evidence type="ECO:0000313" key="1">
    <source>
        <dbReference type="EMBL" id="KYQ57950.1"/>
    </source>
</evidence>